<evidence type="ECO:0000313" key="1">
    <source>
        <dbReference type="EMBL" id="MBD2705892.1"/>
    </source>
</evidence>
<dbReference type="EMBL" id="JACWZY010000081">
    <property type="protein sequence ID" value="MBD2705892.1"/>
    <property type="molecule type" value="Genomic_DNA"/>
</dbReference>
<gene>
    <name evidence="1" type="ORF">IC229_35170</name>
</gene>
<protein>
    <submittedName>
        <fullName evidence="1">Uncharacterized protein</fullName>
    </submittedName>
</protein>
<name>A0A927GAY1_9BACT</name>
<comment type="caution">
    <text evidence="1">The sequence shown here is derived from an EMBL/GenBank/DDBJ whole genome shotgun (WGS) entry which is preliminary data.</text>
</comment>
<proteinExistence type="predicted"/>
<evidence type="ECO:0000313" key="2">
    <source>
        <dbReference type="Proteomes" id="UP000598820"/>
    </source>
</evidence>
<dbReference type="Proteomes" id="UP000598820">
    <property type="component" value="Unassembled WGS sequence"/>
</dbReference>
<reference evidence="1" key="1">
    <citation type="submission" date="2020-09" db="EMBL/GenBank/DDBJ databases">
        <authorList>
            <person name="Kim M.K."/>
        </authorList>
    </citation>
    <scope>NUCLEOTIDE SEQUENCE</scope>
    <source>
        <strain evidence="1">BT702</strain>
    </source>
</reference>
<dbReference type="AlphaFoldDB" id="A0A927GAY1"/>
<dbReference type="RefSeq" id="WP_190893738.1">
    <property type="nucleotide sequence ID" value="NZ_JACWZY010000081.1"/>
</dbReference>
<keyword evidence="2" id="KW-1185">Reference proteome</keyword>
<sequence>MPTFLLCFALYWMGNIDHQSETIQTPGAIQVSGHCFDITTAAYLPIEAFTMSGTDKIALGHSDKDGTFFLQLPLSATSVSFASKGYHTVTLPVSFVNKPSPKAEFRLGIIMSKQDSATAQQTNQLLISNDLPSSGTVSYLVEPTGSMTSLPLLKTAHGNRVSPGGRLRIEKGRTLPQINFEGAIPGPYRIAALMDNGQVLVDKKFTVTEGLTFMEVRID</sequence>
<accession>A0A927GAY1</accession>
<organism evidence="1 2">
    <name type="scientific">Spirosoma profusum</name>
    <dbReference type="NCBI Taxonomy" id="2771354"/>
    <lineage>
        <taxon>Bacteria</taxon>
        <taxon>Pseudomonadati</taxon>
        <taxon>Bacteroidota</taxon>
        <taxon>Cytophagia</taxon>
        <taxon>Cytophagales</taxon>
        <taxon>Cytophagaceae</taxon>
        <taxon>Spirosoma</taxon>
    </lineage>
</organism>